<keyword evidence="1" id="KW-0732">Signal</keyword>
<name>A0ABV7RAG5_9NEIS</name>
<accession>A0ABV7RAG5</accession>
<evidence type="ECO:0000313" key="2">
    <source>
        <dbReference type="EMBL" id="MFC3531356.1"/>
    </source>
</evidence>
<evidence type="ECO:0000313" key="3">
    <source>
        <dbReference type="Proteomes" id="UP001595741"/>
    </source>
</evidence>
<keyword evidence="3" id="KW-1185">Reference proteome</keyword>
<feature type="signal peptide" evidence="1">
    <location>
        <begin position="1"/>
        <end position="24"/>
    </location>
</feature>
<comment type="caution">
    <text evidence="2">The sequence shown here is derived from an EMBL/GenBank/DDBJ whole genome shotgun (WGS) entry which is preliminary data.</text>
</comment>
<sequence>MTRAGIKRLWLCSLLCLSAAPAAANNVVRVAFYESIPPWVNVERRPGIAVELLRDALHAEGIALQPVFYPFGRRLTAYRRGEVDALYDVTPALQRHYQLPGTLGRALHTFDNVVVALQRRRLELAQPQDMQDLRVMAWEGAEPDLPAGYDRLLAQAKGRYSEQADQGSQVRALYLGRSDVILIDRLIFEWYRRKLGRQAQLPVTLYPLLMPKEATVLWRDPLLRQHFDNGLRRLKQDGRYEAVFRRYHSQPQP</sequence>
<proteinExistence type="predicted"/>
<dbReference type="SUPFAM" id="SSF53850">
    <property type="entry name" value="Periplasmic binding protein-like II"/>
    <property type="match status" value="1"/>
</dbReference>
<dbReference type="RefSeq" id="WP_386088682.1">
    <property type="nucleotide sequence ID" value="NZ_JBHRXN010000010.1"/>
</dbReference>
<organism evidence="2 3">
    <name type="scientific">Vogesella facilis</name>
    <dbReference type="NCBI Taxonomy" id="1655232"/>
    <lineage>
        <taxon>Bacteria</taxon>
        <taxon>Pseudomonadati</taxon>
        <taxon>Pseudomonadota</taxon>
        <taxon>Betaproteobacteria</taxon>
        <taxon>Neisseriales</taxon>
        <taxon>Chromobacteriaceae</taxon>
        <taxon>Vogesella</taxon>
    </lineage>
</organism>
<gene>
    <name evidence="2" type="ORF">ACFOLG_04095</name>
</gene>
<dbReference type="Proteomes" id="UP001595741">
    <property type="component" value="Unassembled WGS sequence"/>
</dbReference>
<reference evidence="3" key="1">
    <citation type="journal article" date="2019" name="Int. J. Syst. Evol. Microbiol.">
        <title>The Global Catalogue of Microorganisms (GCM) 10K type strain sequencing project: providing services to taxonomists for standard genome sequencing and annotation.</title>
        <authorList>
            <consortium name="The Broad Institute Genomics Platform"/>
            <consortium name="The Broad Institute Genome Sequencing Center for Infectious Disease"/>
            <person name="Wu L."/>
            <person name="Ma J."/>
        </authorList>
    </citation>
    <scope>NUCLEOTIDE SEQUENCE [LARGE SCALE GENOMIC DNA]</scope>
    <source>
        <strain evidence="3">KCTC 42742</strain>
    </source>
</reference>
<dbReference type="EMBL" id="JBHRXN010000010">
    <property type="protein sequence ID" value="MFC3531356.1"/>
    <property type="molecule type" value="Genomic_DNA"/>
</dbReference>
<dbReference type="Gene3D" id="3.40.190.10">
    <property type="entry name" value="Periplasmic binding protein-like II"/>
    <property type="match status" value="2"/>
</dbReference>
<evidence type="ECO:0000256" key="1">
    <source>
        <dbReference type="SAM" id="SignalP"/>
    </source>
</evidence>
<feature type="chain" id="PRO_5046279985" evidence="1">
    <location>
        <begin position="25"/>
        <end position="253"/>
    </location>
</feature>
<protein>
    <submittedName>
        <fullName evidence="2">Substrate-binding periplasmic protein</fullName>
    </submittedName>
</protein>